<sequence length="207" mass="23079">MKEYITLITILLLVSCKSETKNDTNQTVQVEQKEQADNKEITTKREIESKGTFLCKINGKDWSYTKASGIVSRHRKTKKRTAIITFTKQLDKGKESVQLFYDVDKNILEEATAILKLPKKGGGKMSAMYRIQLNGSKRLPESEISGTIDLSNATAASGTAEVSKMKIRFEEGNLEDETMSAITFTPLNFSGIGYSDSEKLFGSQNND</sequence>
<proteinExistence type="predicted"/>
<evidence type="ECO:0008006" key="3">
    <source>
        <dbReference type="Google" id="ProtNLM"/>
    </source>
</evidence>
<accession>A0ABR6Y3F8</accession>
<protein>
    <recommendedName>
        <fullName evidence="3">Lipoprotein</fullName>
    </recommendedName>
</protein>
<gene>
    <name evidence="1" type="ORF">H6H04_12795</name>
</gene>
<dbReference type="PROSITE" id="PS51257">
    <property type="entry name" value="PROKAR_LIPOPROTEIN"/>
    <property type="match status" value="1"/>
</dbReference>
<name>A0ABR6Y3F8_9FLAO</name>
<dbReference type="RefSeq" id="WP_186846380.1">
    <property type="nucleotide sequence ID" value="NZ_JACOME010000003.1"/>
</dbReference>
<organism evidence="1 2">
    <name type="scientific">Winogradskyella echinorum</name>
    <dbReference type="NCBI Taxonomy" id="538189"/>
    <lineage>
        <taxon>Bacteria</taxon>
        <taxon>Pseudomonadati</taxon>
        <taxon>Bacteroidota</taxon>
        <taxon>Flavobacteriia</taxon>
        <taxon>Flavobacteriales</taxon>
        <taxon>Flavobacteriaceae</taxon>
        <taxon>Winogradskyella</taxon>
    </lineage>
</organism>
<reference evidence="1 2" key="1">
    <citation type="submission" date="2020-08" db="EMBL/GenBank/DDBJ databases">
        <title>Winogradskyella ouciana sp. nov., isolated from the hadal seawater of the Mariana Trench.</title>
        <authorList>
            <person name="He X."/>
        </authorList>
    </citation>
    <scope>NUCLEOTIDE SEQUENCE [LARGE SCALE GENOMIC DNA]</scope>
    <source>
        <strain evidence="1 2">KCTC 22026</strain>
    </source>
</reference>
<dbReference type="EMBL" id="JACOME010000003">
    <property type="protein sequence ID" value="MBC3847267.1"/>
    <property type="molecule type" value="Genomic_DNA"/>
</dbReference>
<evidence type="ECO:0000313" key="2">
    <source>
        <dbReference type="Proteomes" id="UP000607435"/>
    </source>
</evidence>
<keyword evidence="2" id="KW-1185">Reference proteome</keyword>
<evidence type="ECO:0000313" key="1">
    <source>
        <dbReference type="EMBL" id="MBC3847267.1"/>
    </source>
</evidence>
<comment type="caution">
    <text evidence="1">The sequence shown here is derived from an EMBL/GenBank/DDBJ whole genome shotgun (WGS) entry which is preliminary data.</text>
</comment>
<dbReference type="Proteomes" id="UP000607435">
    <property type="component" value="Unassembled WGS sequence"/>
</dbReference>